<dbReference type="InterPro" id="IPR000276">
    <property type="entry name" value="GPCR_Rhodpsn"/>
</dbReference>
<dbReference type="SUPFAM" id="SSF81321">
    <property type="entry name" value="Family A G protein-coupled receptor-like"/>
    <property type="match status" value="1"/>
</dbReference>
<sequence length="321" mass="35664">MTLGNNSIITEFILPGLSADPHIQVLLFVLFLAIYLMTMKGNLMMPLVIKVDSHLLSPMYFFLSHLSFIDFCLSSVTVPKILENLLSQRISISVERCLTQVFFVFATGGTEACLLSVMAYDRYVAICHPLIYRKIMSKQLCGGLVWASWGLGSLDALINILLAWNLDFCKAHVMPHFSCELPSLFSLSCSDVSTNFAVMICSAILHALGTLLLIFFSYARIISTILSISSTIGRSKAFSTCSSHLIAVSFFYGSAFLCYLMPTLSSSLEFVFSTQYSVVTPLVNPLVYSLKNKEIKAALKRMLQKGFTVTQIAENRQRMNG</sequence>
<dbReference type="GO" id="GO:0004984">
    <property type="term" value="F:olfactory receptor activity"/>
    <property type="evidence" value="ECO:0007669"/>
    <property type="project" value="InterPro"/>
</dbReference>
<dbReference type="PRINTS" id="PR00245">
    <property type="entry name" value="OLFACTORYR"/>
</dbReference>
<accession>A0A2Y9E7J3</accession>
<dbReference type="RefSeq" id="XP_004388431.1">
    <property type="nucleotide sequence ID" value="XM_004388374.2"/>
</dbReference>
<comment type="subcellular location">
    <subcellularLocation>
        <location evidence="1 10">Cell membrane</location>
        <topology evidence="1 10">Multi-pass membrane protein</topology>
    </subcellularLocation>
</comment>
<dbReference type="AlphaFoldDB" id="A0A2Y9E7J3"/>
<evidence type="ECO:0000256" key="6">
    <source>
        <dbReference type="ARBA" id="ARBA00023136"/>
    </source>
</evidence>
<feature type="transmembrane region" description="Helical" evidence="10">
    <location>
        <begin position="59"/>
        <end position="78"/>
    </location>
</feature>
<evidence type="ECO:0000313" key="12">
    <source>
        <dbReference type="Proteomes" id="UP000248480"/>
    </source>
</evidence>
<dbReference type="GeneID" id="101353355"/>
<evidence type="ECO:0000256" key="5">
    <source>
        <dbReference type="ARBA" id="ARBA00023040"/>
    </source>
</evidence>
<comment type="similarity">
    <text evidence="9">Belongs to the G-protein coupled receptor 1 family.</text>
</comment>
<reference evidence="13" key="1">
    <citation type="submission" date="2025-08" db="UniProtKB">
        <authorList>
            <consortium name="RefSeq"/>
        </authorList>
    </citation>
    <scope>IDENTIFICATION</scope>
</reference>
<evidence type="ECO:0000313" key="13">
    <source>
        <dbReference type="RefSeq" id="XP_004388431.1"/>
    </source>
</evidence>
<keyword evidence="12" id="KW-1185">Reference proteome</keyword>
<keyword evidence="5 9" id="KW-0297">G-protein coupled receptor</keyword>
<keyword evidence="10" id="KW-0552">Olfaction</keyword>
<evidence type="ECO:0000256" key="9">
    <source>
        <dbReference type="RuleBase" id="RU000688"/>
    </source>
</evidence>
<evidence type="ECO:0000259" key="11">
    <source>
        <dbReference type="PROSITE" id="PS50262"/>
    </source>
</evidence>
<proteinExistence type="inferred from homology"/>
<dbReference type="Gene3D" id="1.20.1070.10">
    <property type="entry name" value="Rhodopsin 7-helix transmembrane proteins"/>
    <property type="match status" value="1"/>
</dbReference>
<dbReference type="STRING" id="127582.A0A2Y9E7J3"/>
<evidence type="ECO:0000256" key="1">
    <source>
        <dbReference type="ARBA" id="ARBA00004651"/>
    </source>
</evidence>
<evidence type="ECO:0000256" key="4">
    <source>
        <dbReference type="ARBA" id="ARBA00022989"/>
    </source>
</evidence>
<dbReference type="GO" id="GO:0004930">
    <property type="term" value="F:G protein-coupled receptor activity"/>
    <property type="evidence" value="ECO:0007669"/>
    <property type="project" value="UniProtKB-KW"/>
</dbReference>
<keyword evidence="7 9" id="KW-0675">Receptor</keyword>
<keyword evidence="4 10" id="KW-1133">Transmembrane helix</keyword>
<dbReference type="Pfam" id="PF13853">
    <property type="entry name" value="7tm_4"/>
    <property type="match status" value="1"/>
</dbReference>
<dbReference type="KEGG" id="tmu:101353355"/>
<dbReference type="PROSITE" id="PS50262">
    <property type="entry name" value="G_PROTEIN_RECEP_F1_2"/>
    <property type="match status" value="1"/>
</dbReference>
<evidence type="ECO:0000256" key="8">
    <source>
        <dbReference type="ARBA" id="ARBA00023224"/>
    </source>
</evidence>
<dbReference type="OrthoDB" id="5964498at2759"/>
<dbReference type="GO" id="GO:0005886">
    <property type="term" value="C:plasma membrane"/>
    <property type="evidence" value="ECO:0007669"/>
    <property type="project" value="UniProtKB-SubCell"/>
</dbReference>
<feature type="transmembrane region" description="Helical" evidence="10">
    <location>
        <begin position="140"/>
        <end position="164"/>
    </location>
</feature>
<keyword evidence="8 9" id="KW-0807">Transducer</keyword>
<keyword evidence="2 10" id="KW-1003">Cell membrane</keyword>
<feature type="transmembrane region" description="Helical" evidence="10">
    <location>
        <begin position="270"/>
        <end position="290"/>
    </location>
</feature>
<keyword evidence="3 9" id="KW-0812">Transmembrane</keyword>
<dbReference type="PRINTS" id="PR00237">
    <property type="entry name" value="GPCRRHODOPSN"/>
</dbReference>
<protein>
    <recommendedName>
        <fullName evidence="10">Olfactory receptor</fullName>
    </recommendedName>
</protein>
<dbReference type="FunFam" id="1.20.1070.10:FF:000015">
    <property type="entry name" value="Olfactory receptor"/>
    <property type="match status" value="1"/>
</dbReference>
<feature type="transmembrane region" description="Helical" evidence="10">
    <location>
        <begin position="196"/>
        <end position="216"/>
    </location>
</feature>
<evidence type="ECO:0000256" key="7">
    <source>
        <dbReference type="ARBA" id="ARBA00023170"/>
    </source>
</evidence>
<keyword evidence="10" id="KW-0716">Sensory transduction</keyword>
<dbReference type="Proteomes" id="UP000248480">
    <property type="component" value="Unplaced"/>
</dbReference>
<feature type="transmembrane region" description="Helical" evidence="10">
    <location>
        <begin position="237"/>
        <end position="264"/>
    </location>
</feature>
<feature type="transmembrane region" description="Helical" evidence="10">
    <location>
        <begin position="98"/>
        <end position="120"/>
    </location>
</feature>
<dbReference type="InParanoid" id="A0A2Y9E7J3"/>
<dbReference type="InterPro" id="IPR000725">
    <property type="entry name" value="Olfact_rcpt"/>
</dbReference>
<organism evidence="12 13">
    <name type="scientific">Trichechus manatus latirostris</name>
    <name type="common">Florida manatee</name>
    <dbReference type="NCBI Taxonomy" id="127582"/>
    <lineage>
        <taxon>Eukaryota</taxon>
        <taxon>Metazoa</taxon>
        <taxon>Chordata</taxon>
        <taxon>Craniata</taxon>
        <taxon>Vertebrata</taxon>
        <taxon>Euteleostomi</taxon>
        <taxon>Mammalia</taxon>
        <taxon>Eutheria</taxon>
        <taxon>Afrotheria</taxon>
        <taxon>Sirenia</taxon>
        <taxon>Trichechidae</taxon>
        <taxon>Trichechus</taxon>
    </lineage>
</organism>
<evidence type="ECO:0000256" key="2">
    <source>
        <dbReference type="ARBA" id="ARBA00022475"/>
    </source>
</evidence>
<name>A0A2Y9E7J3_TRIMA</name>
<feature type="domain" description="G-protein coupled receptors family 1 profile" evidence="11">
    <location>
        <begin position="41"/>
        <end position="288"/>
    </location>
</feature>
<gene>
    <name evidence="13" type="primary">LOC101353355</name>
</gene>
<dbReference type="InterPro" id="IPR017452">
    <property type="entry name" value="GPCR_Rhodpsn_7TM"/>
</dbReference>
<keyword evidence="6 10" id="KW-0472">Membrane</keyword>
<evidence type="ECO:0000256" key="10">
    <source>
        <dbReference type="RuleBase" id="RU363047"/>
    </source>
</evidence>
<dbReference type="PANTHER" id="PTHR48001">
    <property type="entry name" value="OLFACTORY RECEPTOR"/>
    <property type="match status" value="1"/>
</dbReference>
<dbReference type="PROSITE" id="PS00237">
    <property type="entry name" value="G_PROTEIN_RECEP_F1_1"/>
    <property type="match status" value="1"/>
</dbReference>
<feature type="transmembrane region" description="Helical" evidence="10">
    <location>
        <begin position="21"/>
        <end position="38"/>
    </location>
</feature>
<evidence type="ECO:0000256" key="3">
    <source>
        <dbReference type="ARBA" id="ARBA00022692"/>
    </source>
</evidence>